<dbReference type="STRING" id="869213.GCA_000517085_00821"/>
<proteinExistence type="predicted"/>
<reference evidence="1 2" key="1">
    <citation type="journal article" date="2014" name="Genome Announc.">
        <title>Draft Genome Sequence of Cytophaga fermentans JCM 21142T, a Facultative Anaerobe Isolated from Marine Mud.</title>
        <authorList>
            <person name="Starns D."/>
            <person name="Oshima K."/>
            <person name="Suda W."/>
            <person name="Iino T."/>
            <person name="Yuki M."/>
            <person name="Inoue J."/>
            <person name="Kitamura K."/>
            <person name="Iida T."/>
            <person name="Darby A."/>
            <person name="Hattori M."/>
            <person name="Ohkuma M."/>
        </authorList>
    </citation>
    <scope>NUCLEOTIDE SEQUENCE [LARGE SCALE GENOMIC DNA]</scope>
    <source>
        <strain evidence="1 2">JCM 21142</strain>
    </source>
</reference>
<keyword evidence="2" id="KW-1185">Reference proteome</keyword>
<dbReference type="Proteomes" id="UP000019402">
    <property type="component" value="Unassembled WGS sequence"/>
</dbReference>
<dbReference type="PROSITE" id="PS51257">
    <property type="entry name" value="PROKAR_LIPOPROTEIN"/>
    <property type="match status" value="1"/>
</dbReference>
<comment type="caution">
    <text evidence="1">The sequence shown here is derived from an EMBL/GenBank/DDBJ whole genome shotgun (WGS) entry which is preliminary data.</text>
</comment>
<sequence length="589" mass="64816">MNNIKIYTLLLILLGLTACEKNYEAPCPVTAVTWYTSMPTMTEYYLSEGEMMAFIDASQGELSHKWIIQQGSYFLKDGFVQGDSLISFIDESLGLTSEEEAVSVLFTKPGRTTIQLVNTFDEKVTYRGVRSLEAKEQDGNWVIDTSFVVDVYGDIKPSFKVCRVIENEEGLISEGEVLIEVGPEDNVDVNASESWTSVDVEVGDRLMLIDLTKEEDAHLVQPDRRTWLIKNQAVSSTYTDSVALVFFNVYGYSTVGLGSLKSERTASGAPAASAQKLIPMKINVVQSTQPFTYADGAVWTGQNSLVFNVAGEVKDLGDNSQDAFKVHVKNEGKGMDEDIPVTAITISSANATRIELTLAEPVYGDDIITIGFDETKATIRSVDDRLLKSFSDKMVEIPMGGEDILAEWKEWSGFEGVGGLNAGGALRYWVGAQDVNNPDWSRDVSMYFSGEASMKFNGTINTSKNLYGVGLADNGLISAGSYRISHKIFIEDGSNIKILRTDIANSSNGWASTPNILWNLEDVRRGEWVTISQIVEISVDVIPWPGAGKPAASRYSFYVEPEYNPGVTGTQTFYLDDMEMVKVEAGLRP</sequence>
<dbReference type="eggNOG" id="ENOG502ZA7H">
    <property type="taxonomic scope" value="Bacteria"/>
</dbReference>
<dbReference type="Gene3D" id="2.60.120.260">
    <property type="entry name" value="Galactose-binding domain-like"/>
    <property type="match status" value="1"/>
</dbReference>
<accession>W7Y3L6</accession>
<dbReference type="AlphaFoldDB" id="W7Y3L6"/>
<dbReference type="RefSeq" id="WP_027470785.1">
    <property type="nucleotide sequence ID" value="NZ_BAMD01000006.1"/>
</dbReference>
<dbReference type="OrthoDB" id="9800955at2"/>
<evidence type="ECO:0000313" key="1">
    <source>
        <dbReference type="EMBL" id="GAF02168.1"/>
    </source>
</evidence>
<name>W7Y3L6_9BACT</name>
<protein>
    <submittedName>
        <fullName evidence="1">Uncharacterized protein</fullName>
    </submittedName>
</protein>
<evidence type="ECO:0000313" key="2">
    <source>
        <dbReference type="Proteomes" id="UP000019402"/>
    </source>
</evidence>
<organism evidence="1 2">
    <name type="scientific">Saccharicrinis fermentans DSM 9555 = JCM 21142</name>
    <dbReference type="NCBI Taxonomy" id="869213"/>
    <lineage>
        <taxon>Bacteria</taxon>
        <taxon>Pseudomonadati</taxon>
        <taxon>Bacteroidota</taxon>
        <taxon>Bacteroidia</taxon>
        <taxon>Marinilabiliales</taxon>
        <taxon>Marinilabiliaceae</taxon>
        <taxon>Saccharicrinis</taxon>
    </lineage>
</organism>
<gene>
    <name evidence="1" type="ORF">JCM21142_3795</name>
</gene>
<dbReference type="EMBL" id="BAMD01000006">
    <property type="protein sequence ID" value="GAF02168.1"/>
    <property type="molecule type" value="Genomic_DNA"/>
</dbReference>